<evidence type="ECO:0000256" key="6">
    <source>
        <dbReference type="ARBA" id="ARBA00036916"/>
    </source>
</evidence>
<dbReference type="PROSITE" id="PS01129">
    <property type="entry name" value="PSI_RLU"/>
    <property type="match status" value="1"/>
</dbReference>
<feature type="domain" description="Pseudouridine synthase RsuA/RluA-like" evidence="16">
    <location>
        <begin position="8"/>
        <end position="159"/>
    </location>
</feature>
<dbReference type="Pfam" id="PF00849">
    <property type="entry name" value="PseudoU_synth_2"/>
    <property type="match status" value="1"/>
</dbReference>
<evidence type="ECO:0000256" key="9">
    <source>
        <dbReference type="ARBA" id="ARBA00038945"/>
    </source>
</evidence>
<dbReference type="GO" id="GO:0160151">
    <property type="term" value="F:tRNA pseudouridine(32) synthase activity"/>
    <property type="evidence" value="ECO:0007669"/>
    <property type="project" value="UniProtKB-EC"/>
</dbReference>
<dbReference type="Proteomes" id="UP000235916">
    <property type="component" value="Unassembled WGS sequence"/>
</dbReference>
<dbReference type="PANTHER" id="PTHR21600">
    <property type="entry name" value="MITOCHONDRIAL RNA PSEUDOURIDINE SYNTHASE"/>
    <property type="match status" value="1"/>
</dbReference>
<evidence type="ECO:0000256" key="13">
    <source>
        <dbReference type="ARBA" id="ARBA00042844"/>
    </source>
</evidence>
<dbReference type="EMBL" id="POSP01000004">
    <property type="protein sequence ID" value="PND36659.1"/>
    <property type="molecule type" value="Genomic_DNA"/>
</dbReference>
<comment type="function">
    <text evidence="7">Dual specificity enzyme that catalyzes the synthesis of pseudouridine from uracil-746 in 23S ribosomal RNA and from uracil-32 in the anticodon stem and loop of transfer RNAs.</text>
</comment>
<proteinExistence type="inferred from homology"/>
<evidence type="ECO:0000256" key="1">
    <source>
        <dbReference type="ARBA" id="ARBA00010876"/>
    </source>
</evidence>
<reference evidence="17 18" key="1">
    <citation type="submission" date="2018-01" db="EMBL/GenBank/DDBJ databases">
        <title>Draft genome sequence of Paucibacter aquatile CR182 isolated from freshwater of the Nakdong River.</title>
        <authorList>
            <person name="Choi A."/>
            <person name="Chung E.J."/>
        </authorList>
    </citation>
    <scope>NUCLEOTIDE SEQUENCE [LARGE SCALE GENOMIC DNA]</scope>
    <source>
        <strain evidence="17 18">CR182</strain>
    </source>
</reference>
<evidence type="ECO:0000259" key="16">
    <source>
        <dbReference type="Pfam" id="PF00849"/>
    </source>
</evidence>
<evidence type="ECO:0000256" key="12">
    <source>
        <dbReference type="ARBA" id="ARBA00042372"/>
    </source>
</evidence>
<dbReference type="InterPro" id="IPR050188">
    <property type="entry name" value="RluA_PseudoU_synthase"/>
</dbReference>
<evidence type="ECO:0000256" key="8">
    <source>
        <dbReference type="ARBA" id="ARBA00038944"/>
    </source>
</evidence>
<evidence type="ECO:0000256" key="15">
    <source>
        <dbReference type="ARBA" id="ARBA00043143"/>
    </source>
</evidence>
<dbReference type="Gene3D" id="3.30.2350.10">
    <property type="entry name" value="Pseudouridine synthase"/>
    <property type="match status" value="1"/>
</dbReference>
<dbReference type="EC" id="5.4.99.29" evidence="9"/>
<keyword evidence="4" id="KW-0413">Isomerase</keyword>
<comment type="catalytic activity">
    <reaction evidence="5">
        <text>uridine(32) in tRNA = pseudouridine(32) in tRNA</text>
        <dbReference type="Rhea" id="RHEA:42544"/>
        <dbReference type="Rhea" id="RHEA-COMP:10107"/>
        <dbReference type="Rhea" id="RHEA-COMP:10108"/>
        <dbReference type="ChEBI" id="CHEBI:65314"/>
        <dbReference type="ChEBI" id="CHEBI:65315"/>
        <dbReference type="EC" id="5.4.99.28"/>
    </reaction>
</comment>
<evidence type="ECO:0000256" key="14">
    <source>
        <dbReference type="ARBA" id="ARBA00042883"/>
    </source>
</evidence>
<comment type="similarity">
    <text evidence="1">Belongs to the pseudouridine synthase RluA family.</text>
</comment>
<evidence type="ECO:0000256" key="4">
    <source>
        <dbReference type="ARBA" id="ARBA00023235"/>
    </source>
</evidence>
<organism evidence="17 18">
    <name type="scientific">Kinneretia aquatilis</name>
    <dbReference type="NCBI Taxonomy" id="2070761"/>
    <lineage>
        <taxon>Bacteria</taxon>
        <taxon>Pseudomonadati</taxon>
        <taxon>Pseudomonadota</taxon>
        <taxon>Betaproteobacteria</taxon>
        <taxon>Burkholderiales</taxon>
        <taxon>Sphaerotilaceae</taxon>
        <taxon>Roseateles</taxon>
    </lineage>
</organism>
<gene>
    <name evidence="17" type="ORF">C1O66_21600</name>
</gene>
<evidence type="ECO:0000256" key="3">
    <source>
        <dbReference type="ARBA" id="ARBA00022694"/>
    </source>
</evidence>
<keyword evidence="3" id="KW-0819">tRNA processing</keyword>
<comment type="caution">
    <text evidence="17">The sequence shown here is derived from an EMBL/GenBank/DDBJ whole genome shotgun (WGS) entry which is preliminary data.</text>
</comment>
<dbReference type="PANTHER" id="PTHR21600:SF91">
    <property type="entry name" value="DUAL-SPECIFICITY RNA PSEUDOURIDINE SYNTHASE RLUA"/>
    <property type="match status" value="1"/>
</dbReference>
<dbReference type="OrthoDB" id="9785808at2"/>
<comment type="catalytic activity">
    <reaction evidence="6">
        <text>uridine(746) in 23S rRNA = pseudouridine(746) in 23S rRNA</text>
        <dbReference type="Rhea" id="RHEA:42548"/>
        <dbReference type="Rhea" id="RHEA-COMP:10109"/>
        <dbReference type="Rhea" id="RHEA-COMP:10110"/>
        <dbReference type="ChEBI" id="CHEBI:65314"/>
        <dbReference type="ChEBI" id="CHEBI:65315"/>
        <dbReference type="EC" id="5.4.99.29"/>
    </reaction>
</comment>
<dbReference type="InterPro" id="IPR006224">
    <property type="entry name" value="PsdUridine_synth_RluA-like_CS"/>
</dbReference>
<evidence type="ECO:0000313" key="18">
    <source>
        <dbReference type="Proteomes" id="UP000235916"/>
    </source>
</evidence>
<evidence type="ECO:0000256" key="2">
    <source>
        <dbReference type="ARBA" id="ARBA00022552"/>
    </source>
</evidence>
<dbReference type="AlphaFoldDB" id="A0A2N8KT75"/>
<accession>A0A2N8KT75</accession>
<evidence type="ECO:0000256" key="7">
    <source>
        <dbReference type="ARBA" id="ARBA00037305"/>
    </source>
</evidence>
<protein>
    <recommendedName>
        <fullName evidence="10">Dual-specificity RNA pseudouridine synthase RluA</fullName>
        <ecNumber evidence="8">5.4.99.28</ecNumber>
        <ecNumber evidence="9">5.4.99.29</ecNumber>
    </recommendedName>
    <alternativeName>
        <fullName evidence="11">23S rRNA pseudouridine(746) synthase</fullName>
    </alternativeName>
    <alternativeName>
        <fullName evidence="14">Ribosomal large subunit pseudouridine synthase A</fullName>
    </alternativeName>
    <alternativeName>
        <fullName evidence="13">rRNA pseudouridylate synthase A</fullName>
    </alternativeName>
    <alternativeName>
        <fullName evidence="15">rRNA-uridine isomerase A</fullName>
    </alternativeName>
    <alternativeName>
        <fullName evidence="12">tRNA pseudouridine(32) synthase</fullName>
    </alternativeName>
</protein>
<keyword evidence="2" id="KW-0698">rRNA processing</keyword>
<dbReference type="GO" id="GO:0003723">
    <property type="term" value="F:RNA binding"/>
    <property type="evidence" value="ECO:0007669"/>
    <property type="project" value="InterPro"/>
</dbReference>
<evidence type="ECO:0000256" key="10">
    <source>
        <dbReference type="ARBA" id="ARBA00039988"/>
    </source>
</evidence>
<dbReference type="CDD" id="cd02869">
    <property type="entry name" value="PseudoU_synth_RluA_like"/>
    <property type="match status" value="1"/>
</dbReference>
<dbReference type="InterPro" id="IPR020103">
    <property type="entry name" value="PsdUridine_synth_cat_dom_sf"/>
</dbReference>
<sequence>MLVEREEILLLNKPSGLLSVPGRGEDKQDCAIHRAQARFPEALIVHRLDMATSGLLLLARGPEWQRSLSQDFAERRVHKRYIAVLRGSLAAGADWQLIDLPLITDWPNRPRQKVCFEQGKPSQTRYRVLGHELHEGQACTRVELEPITGRTHQLRMHMLALGHPIVGDALYAPEHPAPRLLLHACHLSLPEHGWSFDCPPEF</sequence>
<evidence type="ECO:0000256" key="11">
    <source>
        <dbReference type="ARBA" id="ARBA00041266"/>
    </source>
</evidence>
<name>A0A2N8KT75_9BURK</name>
<dbReference type="GO" id="GO:0000455">
    <property type="term" value="P:enzyme-directed rRNA pseudouridine synthesis"/>
    <property type="evidence" value="ECO:0007669"/>
    <property type="project" value="TreeGrafter"/>
</dbReference>
<dbReference type="GO" id="GO:0008033">
    <property type="term" value="P:tRNA processing"/>
    <property type="evidence" value="ECO:0007669"/>
    <property type="project" value="UniProtKB-KW"/>
</dbReference>
<dbReference type="EC" id="5.4.99.28" evidence="8"/>
<evidence type="ECO:0000256" key="5">
    <source>
        <dbReference type="ARBA" id="ARBA00036184"/>
    </source>
</evidence>
<dbReference type="InterPro" id="IPR006145">
    <property type="entry name" value="PsdUridine_synth_RsuA/RluA"/>
</dbReference>
<keyword evidence="18" id="KW-1185">Reference proteome</keyword>
<dbReference type="SUPFAM" id="SSF55120">
    <property type="entry name" value="Pseudouridine synthase"/>
    <property type="match status" value="1"/>
</dbReference>
<evidence type="ECO:0000313" key="17">
    <source>
        <dbReference type="EMBL" id="PND36659.1"/>
    </source>
</evidence>
<dbReference type="GO" id="GO:0160142">
    <property type="term" value="F:23S rRNA pseudouridine(746) synthase activity"/>
    <property type="evidence" value="ECO:0007669"/>
    <property type="project" value="UniProtKB-EC"/>
</dbReference>